<feature type="domain" description="C2H2-type" evidence="17">
    <location>
        <begin position="131"/>
        <end position="160"/>
    </location>
</feature>
<proteinExistence type="inferred from homology"/>
<dbReference type="InterPro" id="IPR003231">
    <property type="entry name" value="ACP"/>
</dbReference>
<dbReference type="SMART" id="SM00443">
    <property type="entry name" value="G_patch"/>
    <property type="match status" value="1"/>
</dbReference>
<feature type="compositionally biased region" description="Basic and acidic residues" evidence="15">
    <location>
        <begin position="301"/>
        <end position="319"/>
    </location>
</feature>
<dbReference type="InterPro" id="IPR036736">
    <property type="entry name" value="ACP-like_sf"/>
</dbReference>
<dbReference type="PROSITE" id="PS50075">
    <property type="entry name" value="CARRIER"/>
    <property type="match status" value="1"/>
</dbReference>
<dbReference type="InParanoid" id="A0A1C7N5I8"/>
<keyword evidence="9" id="KW-0862">Zinc</keyword>
<dbReference type="InterPro" id="IPR009081">
    <property type="entry name" value="PP-bd_ACP"/>
</dbReference>
<dbReference type="PANTHER" id="PTHR47251">
    <property type="entry name" value="FINGER DOMAIN PROTEIN, PUTATIVE (AFU_ORTHOLOGUE AFUA_3G04180)-RELATED"/>
    <property type="match status" value="1"/>
</dbReference>
<dbReference type="SUPFAM" id="SSF47336">
    <property type="entry name" value="ACP-like"/>
    <property type="match status" value="1"/>
</dbReference>
<dbReference type="HAMAP" id="MF_01217">
    <property type="entry name" value="Acyl_carrier"/>
    <property type="match status" value="1"/>
</dbReference>
<keyword evidence="6" id="KW-0479">Metal-binding</keyword>
<feature type="region of interest" description="Disordered" evidence="15">
    <location>
        <begin position="1"/>
        <end position="23"/>
    </location>
</feature>
<dbReference type="InterPro" id="IPR000467">
    <property type="entry name" value="G_patch_dom"/>
</dbReference>
<evidence type="ECO:0000256" key="4">
    <source>
        <dbReference type="ARBA" id="ARBA00022516"/>
    </source>
</evidence>
<accession>A0A1C7N5I8</accession>
<evidence type="ECO:0000259" key="17">
    <source>
        <dbReference type="PROSITE" id="PS50157"/>
    </source>
</evidence>
<gene>
    <name evidence="19" type="ORF">A0J61_09336</name>
</gene>
<organism evidence="19 20">
    <name type="scientific">Choanephora cucurbitarum</name>
    <dbReference type="NCBI Taxonomy" id="101091"/>
    <lineage>
        <taxon>Eukaryota</taxon>
        <taxon>Fungi</taxon>
        <taxon>Fungi incertae sedis</taxon>
        <taxon>Mucoromycota</taxon>
        <taxon>Mucoromycotina</taxon>
        <taxon>Mucoromycetes</taxon>
        <taxon>Mucorales</taxon>
        <taxon>Mucorineae</taxon>
        <taxon>Choanephoraceae</taxon>
        <taxon>Choanephoroideae</taxon>
        <taxon>Choanephora</taxon>
    </lineage>
</organism>
<feature type="region of interest" description="Disordered" evidence="15">
    <location>
        <begin position="157"/>
        <end position="320"/>
    </location>
</feature>
<evidence type="ECO:0000259" key="18">
    <source>
        <dbReference type="PROSITE" id="PS50174"/>
    </source>
</evidence>
<feature type="domain" description="G-patch" evidence="18">
    <location>
        <begin position="33"/>
        <end position="79"/>
    </location>
</feature>
<dbReference type="GO" id="GO:0003676">
    <property type="term" value="F:nucleic acid binding"/>
    <property type="evidence" value="ECO:0007669"/>
    <property type="project" value="InterPro"/>
</dbReference>
<evidence type="ECO:0000256" key="2">
    <source>
        <dbReference type="ARBA" id="ARBA00010930"/>
    </source>
</evidence>
<keyword evidence="5" id="KW-0597">Phosphoprotein</keyword>
<evidence type="ECO:0000256" key="12">
    <source>
        <dbReference type="PROSITE-ProRule" id="PRU00042"/>
    </source>
</evidence>
<feature type="compositionally biased region" description="Polar residues" evidence="15">
    <location>
        <begin position="220"/>
        <end position="250"/>
    </location>
</feature>
<evidence type="ECO:0000256" key="3">
    <source>
        <dbReference type="ARBA" id="ARBA00022450"/>
    </source>
</evidence>
<comment type="similarity">
    <text evidence="2">Belongs to the acyl carrier protein (ACP) family.</text>
</comment>
<evidence type="ECO:0000256" key="13">
    <source>
        <dbReference type="RuleBase" id="RU000722"/>
    </source>
</evidence>
<keyword evidence="10" id="KW-0443">Lipid metabolism</keyword>
<dbReference type="NCBIfam" id="TIGR00517">
    <property type="entry name" value="acyl_carrier"/>
    <property type="match status" value="1"/>
</dbReference>
<keyword evidence="3 13" id="KW-0596">Phosphopantetheine</keyword>
<dbReference type="NCBIfam" id="NF002148">
    <property type="entry name" value="PRK00982.1-2"/>
    <property type="match status" value="1"/>
</dbReference>
<keyword evidence="7 12" id="KW-0863">Zinc-finger</keyword>
<keyword evidence="14" id="KW-0175">Coiled coil</keyword>
<dbReference type="Proteomes" id="UP000093000">
    <property type="component" value="Unassembled WGS sequence"/>
</dbReference>
<protein>
    <recommendedName>
        <fullName evidence="13">Acyl carrier protein</fullName>
    </recommendedName>
</protein>
<dbReference type="PROSITE" id="PS50174">
    <property type="entry name" value="G_PATCH"/>
    <property type="match status" value="1"/>
</dbReference>
<reference evidence="19 20" key="1">
    <citation type="submission" date="2016-03" db="EMBL/GenBank/DDBJ databases">
        <title>Choanephora cucurbitarum.</title>
        <authorList>
            <person name="Min B."/>
            <person name="Park H."/>
            <person name="Park J.-H."/>
            <person name="Shin H.-D."/>
            <person name="Choi I.-G."/>
        </authorList>
    </citation>
    <scope>NUCLEOTIDE SEQUENCE [LARGE SCALE GENOMIC DNA]</scope>
    <source>
        <strain evidence="19 20">KUS-F28377</strain>
    </source>
</reference>
<evidence type="ECO:0000256" key="15">
    <source>
        <dbReference type="SAM" id="MobiDB-lite"/>
    </source>
</evidence>
<evidence type="ECO:0000256" key="7">
    <source>
        <dbReference type="ARBA" id="ARBA00022771"/>
    </source>
</evidence>
<dbReference type="Pfam" id="PF12171">
    <property type="entry name" value="zf-C2H2_jaz"/>
    <property type="match status" value="1"/>
</dbReference>
<dbReference type="Gene3D" id="1.10.1200.10">
    <property type="entry name" value="ACP-like"/>
    <property type="match status" value="1"/>
</dbReference>
<dbReference type="PANTHER" id="PTHR47251:SF1">
    <property type="entry name" value="FINGER DOMAIN PROTEIN, PUTATIVE (AFU_ORTHOLOGUE AFUA_3G04180)-RELATED"/>
    <property type="match status" value="1"/>
</dbReference>
<dbReference type="PROSITE" id="PS00028">
    <property type="entry name" value="ZINC_FINGER_C2H2_1"/>
    <property type="match status" value="1"/>
</dbReference>
<dbReference type="PROSITE" id="PS50157">
    <property type="entry name" value="ZINC_FINGER_C2H2_2"/>
    <property type="match status" value="1"/>
</dbReference>
<dbReference type="STRING" id="101091.A0A1C7N5I8"/>
<dbReference type="InterPro" id="IPR013087">
    <property type="entry name" value="Znf_C2H2_type"/>
</dbReference>
<feature type="compositionally biased region" description="Acidic residues" evidence="15">
    <location>
        <begin position="1"/>
        <end position="12"/>
    </location>
</feature>
<dbReference type="OrthoDB" id="4822at2759"/>
<evidence type="ECO:0000256" key="10">
    <source>
        <dbReference type="ARBA" id="ARBA00023098"/>
    </source>
</evidence>
<feature type="compositionally biased region" description="Low complexity" evidence="15">
    <location>
        <begin position="263"/>
        <end position="276"/>
    </location>
</feature>
<dbReference type="SUPFAM" id="SSF57667">
    <property type="entry name" value="beta-beta-alpha zinc fingers"/>
    <property type="match status" value="1"/>
</dbReference>
<evidence type="ECO:0000256" key="1">
    <source>
        <dbReference type="ARBA" id="ARBA00005194"/>
    </source>
</evidence>
<keyword evidence="20" id="KW-1185">Reference proteome</keyword>
<dbReference type="EMBL" id="LUGH01000827">
    <property type="protein sequence ID" value="OBZ82614.1"/>
    <property type="molecule type" value="Genomic_DNA"/>
</dbReference>
<feature type="coiled-coil region" evidence="14">
    <location>
        <begin position="86"/>
        <end position="120"/>
    </location>
</feature>
<dbReference type="Pfam" id="PF01585">
    <property type="entry name" value="G-patch"/>
    <property type="match status" value="1"/>
</dbReference>
<comment type="function">
    <text evidence="13">Carrier of the growing fatty acid chain in fatty acid biosynthesis.</text>
</comment>
<evidence type="ECO:0000256" key="14">
    <source>
        <dbReference type="SAM" id="Coils"/>
    </source>
</evidence>
<dbReference type="AlphaFoldDB" id="A0A1C7N5I8"/>
<dbReference type="GO" id="GO:0006633">
    <property type="term" value="P:fatty acid biosynthetic process"/>
    <property type="evidence" value="ECO:0007669"/>
    <property type="project" value="UniProtKB-KW"/>
</dbReference>
<dbReference type="InterPro" id="IPR006162">
    <property type="entry name" value="Ppantetheine_attach_site"/>
</dbReference>
<evidence type="ECO:0000256" key="11">
    <source>
        <dbReference type="ARBA" id="ARBA00023160"/>
    </source>
</evidence>
<sequence>MNTTEDQLEDVDPFMSHQDESTTRVSMETHIPETNVGYKLLQKMGWVAGKGLGSQGQGRIDPIRIELKDDCLGVGKAEEYTSTHISTTAKRKAMDFEKQLEETEEQRVERELKVEKKQAIAKELEEVKRVFYCELCDKQYKKISEFEQHLQSYDHHHRKRFKDMKESTRNSALNQSEREKRLVRERKREEKELKRMQEAMHKKAGIHMNNTPKPDALLATPTSSKSVGGGWSTVSGDQDTSKPTGGSSTVSDDKPKTTTGGWSTVSSDQKSEVSSSSGGGWCTATESKKEETIRPSVPHVDAAKETPVDQKNTPKDPPKKLAFGLKKTVKEKTASLTASRITPIAARFYASSNANIEVRVLDILRGFDKVDESKISLDAHFVKDLGLDSLDTVEVVMAIEEEFSIEIPDKEADEIKTAKQAVEYVSHRADAH</sequence>
<dbReference type="InterPro" id="IPR036236">
    <property type="entry name" value="Znf_C2H2_sf"/>
</dbReference>
<evidence type="ECO:0000256" key="5">
    <source>
        <dbReference type="ARBA" id="ARBA00022553"/>
    </source>
</evidence>
<dbReference type="PROSITE" id="PS00012">
    <property type="entry name" value="PHOSPHOPANTETHEINE"/>
    <property type="match status" value="1"/>
</dbReference>
<feature type="domain" description="Carrier" evidence="16">
    <location>
        <begin position="354"/>
        <end position="429"/>
    </location>
</feature>
<keyword evidence="4 13" id="KW-0444">Lipid biosynthesis</keyword>
<comment type="pathway">
    <text evidence="1">Lipid metabolism; fatty acid biosynthesis.</text>
</comment>
<name>A0A1C7N5I8_9FUNG</name>
<evidence type="ECO:0000259" key="16">
    <source>
        <dbReference type="PROSITE" id="PS50075"/>
    </source>
</evidence>
<dbReference type="GO" id="GO:0008270">
    <property type="term" value="F:zinc ion binding"/>
    <property type="evidence" value="ECO:0007669"/>
    <property type="project" value="UniProtKB-KW"/>
</dbReference>
<keyword evidence="8" id="KW-0276">Fatty acid metabolism</keyword>
<dbReference type="Pfam" id="PF00550">
    <property type="entry name" value="PP-binding"/>
    <property type="match status" value="1"/>
</dbReference>
<evidence type="ECO:0000313" key="20">
    <source>
        <dbReference type="Proteomes" id="UP000093000"/>
    </source>
</evidence>
<dbReference type="GO" id="GO:0099128">
    <property type="term" value="C:mitochondrial [2Fe-2S] assembly complex"/>
    <property type="evidence" value="ECO:0007669"/>
    <property type="project" value="UniProtKB-ARBA"/>
</dbReference>
<evidence type="ECO:0000256" key="6">
    <source>
        <dbReference type="ARBA" id="ARBA00022723"/>
    </source>
</evidence>
<evidence type="ECO:0000256" key="8">
    <source>
        <dbReference type="ARBA" id="ARBA00022832"/>
    </source>
</evidence>
<evidence type="ECO:0000256" key="9">
    <source>
        <dbReference type="ARBA" id="ARBA00022833"/>
    </source>
</evidence>
<keyword evidence="11 13" id="KW-0275">Fatty acid biosynthesis</keyword>
<dbReference type="InterPro" id="IPR022755">
    <property type="entry name" value="Znf_C2H2_jaz"/>
</dbReference>
<comment type="caution">
    <text evidence="19">The sequence shown here is derived from an EMBL/GenBank/DDBJ whole genome shotgun (WGS) entry which is preliminary data.</text>
</comment>
<feature type="compositionally biased region" description="Basic and acidic residues" evidence="15">
    <location>
        <begin position="176"/>
        <end position="201"/>
    </location>
</feature>
<dbReference type="FunFam" id="1.10.1200.10:FF:000003">
    <property type="entry name" value="Acyl carrier protein"/>
    <property type="match status" value="1"/>
</dbReference>
<evidence type="ECO:0000313" key="19">
    <source>
        <dbReference type="EMBL" id="OBZ82614.1"/>
    </source>
</evidence>